<keyword evidence="3" id="KW-0804">Transcription</keyword>
<keyword evidence="2" id="KW-0238">DNA-binding</keyword>
<feature type="domain" description="IclR-ED" evidence="5">
    <location>
        <begin position="83"/>
        <end position="265"/>
    </location>
</feature>
<dbReference type="Pfam" id="PF01614">
    <property type="entry name" value="IclR_C"/>
    <property type="match status" value="1"/>
</dbReference>
<dbReference type="Gene3D" id="1.10.10.10">
    <property type="entry name" value="Winged helix-like DNA-binding domain superfamily/Winged helix DNA-binding domain"/>
    <property type="match status" value="1"/>
</dbReference>
<keyword evidence="7" id="KW-1185">Reference proteome</keyword>
<dbReference type="RefSeq" id="WP_379192549.1">
    <property type="nucleotide sequence ID" value="NZ_JBHSOW010000134.1"/>
</dbReference>
<dbReference type="InterPro" id="IPR036388">
    <property type="entry name" value="WH-like_DNA-bd_sf"/>
</dbReference>
<evidence type="ECO:0000259" key="5">
    <source>
        <dbReference type="PROSITE" id="PS51078"/>
    </source>
</evidence>
<gene>
    <name evidence="6" type="ORF">ACFPYJ_32260</name>
</gene>
<dbReference type="Proteomes" id="UP001596047">
    <property type="component" value="Unassembled WGS sequence"/>
</dbReference>
<protein>
    <submittedName>
        <fullName evidence="6">IclR family transcriptional regulator</fullName>
    </submittedName>
</protein>
<reference evidence="7" key="1">
    <citation type="journal article" date="2019" name="Int. J. Syst. Evol. Microbiol.">
        <title>The Global Catalogue of Microorganisms (GCM) 10K type strain sequencing project: providing services to taxonomists for standard genome sequencing and annotation.</title>
        <authorList>
            <consortium name="The Broad Institute Genomics Platform"/>
            <consortium name="The Broad Institute Genome Sequencing Center for Infectious Disease"/>
            <person name="Wu L."/>
            <person name="Ma J."/>
        </authorList>
    </citation>
    <scope>NUCLEOTIDE SEQUENCE [LARGE SCALE GENOMIC DNA]</scope>
    <source>
        <strain evidence="7">CGMCC 1.3240</strain>
    </source>
</reference>
<name>A0ABW0W7P5_9BACL</name>
<evidence type="ECO:0000313" key="6">
    <source>
        <dbReference type="EMBL" id="MFC5653708.1"/>
    </source>
</evidence>
<comment type="caution">
    <text evidence="6">The sequence shown here is derived from an EMBL/GenBank/DDBJ whole genome shotgun (WGS) entry which is preliminary data.</text>
</comment>
<proteinExistence type="predicted"/>
<evidence type="ECO:0000259" key="4">
    <source>
        <dbReference type="PROSITE" id="PS51077"/>
    </source>
</evidence>
<organism evidence="6 7">
    <name type="scientific">Paenibacillus solisilvae</name>
    <dbReference type="NCBI Taxonomy" id="2486751"/>
    <lineage>
        <taxon>Bacteria</taxon>
        <taxon>Bacillati</taxon>
        <taxon>Bacillota</taxon>
        <taxon>Bacilli</taxon>
        <taxon>Bacillales</taxon>
        <taxon>Paenibacillaceae</taxon>
        <taxon>Paenibacillus</taxon>
    </lineage>
</organism>
<dbReference type="PANTHER" id="PTHR30136">
    <property type="entry name" value="HELIX-TURN-HELIX TRANSCRIPTIONAL REGULATOR, ICLR FAMILY"/>
    <property type="match status" value="1"/>
</dbReference>
<dbReference type="PROSITE" id="PS51078">
    <property type="entry name" value="ICLR_ED"/>
    <property type="match status" value="1"/>
</dbReference>
<dbReference type="InterPro" id="IPR014757">
    <property type="entry name" value="Tscrpt_reg_IclR_C"/>
</dbReference>
<dbReference type="SUPFAM" id="SSF55781">
    <property type="entry name" value="GAF domain-like"/>
    <property type="match status" value="1"/>
</dbReference>
<dbReference type="SMART" id="SM00346">
    <property type="entry name" value="HTH_ICLR"/>
    <property type="match status" value="1"/>
</dbReference>
<dbReference type="PROSITE" id="PS51077">
    <property type="entry name" value="HTH_ICLR"/>
    <property type="match status" value="1"/>
</dbReference>
<dbReference type="InterPro" id="IPR050707">
    <property type="entry name" value="HTH_MetabolicPath_Reg"/>
</dbReference>
<feature type="domain" description="HTH iclR-type" evidence="4">
    <location>
        <begin position="16"/>
        <end position="82"/>
    </location>
</feature>
<dbReference type="SUPFAM" id="SSF46785">
    <property type="entry name" value="Winged helix' DNA-binding domain"/>
    <property type="match status" value="1"/>
</dbReference>
<evidence type="ECO:0000256" key="3">
    <source>
        <dbReference type="ARBA" id="ARBA00023163"/>
    </source>
</evidence>
<evidence type="ECO:0000256" key="1">
    <source>
        <dbReference type="ARBA" id="ARBA00023015"/>
    </source>
</evidence>
<accession>A0ABW0W7P5</accession>
<dbReference type="PANTHER" id="PTHR30136:SF24">
    <property type="entry name" value="HTH-TYPE TRANSCRIPTIONAL REPRESSOR ALLR"/>
    <property type="match status" value="1"/>
</dbReference>
<evidence type="ECO:0000256" key="2">
    <source>
        <dbReference type="ARBA" id="ARBA00023125"/>
    </source>
</evidence>
<dbReference type="InterPro" id="IPR036390">
    <property type="entry name" value="WH_DNA-bd_sf"/>
</dbReference>
<dbReference type="InterPro" id="IPR005471">
    <property type="entry name" value="Tscrpt_reg_IclR_N"/>
</dbReference>
<dbReference type="InterPro" id="IPR029016">
    <property type="entry name" value="GAF-like_dom_sf"/>
</dbReference>
<dbReference type="Pfam" id="PF09339">
    <property type="entry name" value="HTH_IclR"/>
    <property type="match status" value="1"/>
</dbReference>
<dbReference type="Gene3D" id="3.30.450.40">
    <property type="match status" value="1"/>
</dbReference>
<keyword evidence="1" id="KW-0805">Transcription regulation</keyword>
<dbReference type="EMBL" id="JBHSOW010000134">
    <property type="protein sequence ID" value="MFC5653708.1"/>
    <property type="molecule type" value="Genomic_DNA"/>
</dbReference>
<evidence type="ECO:0000313" key="7">
    <source>
        <dbReference type="Proteomes" id="UP001596047"/>
    </source>
</evidence>
<sequence>MTNPVQAKTSRDKVASSTVLKALHVLETLADLSDNSLEGVSVSKISQHSGESPSSVCKHLAAFQQYGLVEQDPKSALYRIGIYALRLSTLALKPMSIRETVSPYLRKIADRVGETIHLVIRDGLRVVYIDKVESSKTIRMHSEIGLRNPMYCTGVGKAILAYSPISLVDAVVAEGFTPFTPQTLTSRGALIDDLEHIHTRGYAIDNCEHETEVRCVAAPILNHLKEPIASFSVSCPKWRLSDERIVEIGELIREVSLEISARFGYRL</sequence>